<dbReference type="Gene3D" id="1.10.260.40">
    <property type="entry name" value="lambda repressor-like DNA-binding domains"/>
    <property type="match status" value="1"/>
</dbReference>
<dbReference type="PANTHER" id="PTHR30146:SF153">
    <property type="entry name" value="LACTOSE OPERON REPRESSOR"/>
    <property type="match status" value="1"/>
</dbReference>
<gene>
    <name evidence="5" type="ORF">PG2071B_0501</name>
</gene>
<dbReference type="SUPFAM" id="SSF53822">
    <property type="entry name" value="Periplasmic binding protein-like I"/>
    <property type="match status" value="1"/>
</dbReference>
<evidence type="ECO:0000313" key="6">
    <source>
        <dbReference type="Proteomes" id="UP000291187"/>
    </source>
</evidence>
<organism evidence="5 6">
    <name type="scientific">Bifidobacterium pseudolongum subsp. globosum</name>
    <dbReference type="NCBI Taxonomy" id="1690"/>
    <lineage>
        <taxon>Bacteria</taxon>
        <taxon>Bacillati</taxon>
        <taxon>Actinomycetota</taxon>
        <taxon>Actinomycetes</taxon>
        <taxon>Bifidobacteriales</taxon>
        <taxon>Bifidobacteriaceae</taxon>
        <taxon>Bifidobacterium</taxon>
    </lineage>
</organism>
<dbReference type="PANTHER" id="PTHR30146">
    <property type="entry name" value="LACI-RELATED TRANSCRIPTIONAL REPRESSOR"/>
    <property type="match status" value="1"/>
</dbReference>
<evidence type="ECO:0000259" key="4">
    <source>
        <dbReference type="PROSITE" id="PS50932"/>
    </source>
</evidence>
<evidence type="ECO:0000256" key="3">
    <source>
        <dbReference type="ARBA" id="ARBA00023163"/>
    </source>
</evidence>
<dbReference type="CDD" id="cd06296">
    <property type="entry name" value="PBP1_CatR-like"/>
    <property type="match status" value="1"/>
</dbReference>
<evidence type="ECO:0000256" key="1">
    <source>
        <dbReference type="ARBA" id="ARBA00023015"/>
    </source>
</evidence>
<dbReference type="EMBL" id="RYUM01000007">
    <property type="protein sequence ID" value="RYQ20009.1"/>
    <property type="molecule type" value="Genomic_DNA"/>
</dbReference>
<dbReference type="AlphaFoldDB" id="A0A4Q5A8T1"/>
<comment type="caution">
    <text evidence="5">The sequence shown here is derived from an EMBL/GenBank/DDBJ whole genome shotgun (WGS) entry which is preliminary data.</text>
</comment>
<dbReference type="CDD" id="cd01392">
    <property type="entry name" value="HTH_LacI"/>
    <property type="match status" value="1"/>
</dbReference>
<name>A0A4Q5A8T1_9BIFI</name>
<evidence type="ECO:0000313" key="5">
    <source>
        <dbReference type="EMBL" id="RYQ20009.1"/>
    </source>
</evidence>
<reference evidence="5 6" key="1">
    <citation type="submission" date="2018-12" db="EMBL/GenBank/DDBJ databases">
        <title>Unveiling genomic diversity among members of the Bifidobacterium pseudolongum species, a widely distributed gut commensal of the animal kingdom.</title>
        <authorList>
            <person name="Lugli G.A."/>
            <person name="Duranti S."/>
            <person name="Albert K."/>
            <person name="Mancabelli L."/>
            <person name="Napoli S."/>
            <person name="Viappiani A."/>
            <person name="Anzalone R."/>
            <person name="Longhi G."/>
            <person name="Milani C."/>
            <person name="Turroni F."/>
            <person name="Alessandri G."/>
            <person name="Sela D.A."/>
            <person name="Van Sinderen D."/>
            <person name="Ventura M."/>
        </authorList>
    </citation>
    <scope>NUCLEOTIDE SEQUENCE [LARGE SCALE GENOMIC DNA]</scope>
    <source>
        <strain evidence="5 6">2071B</strain>
    </source>
</reference>
<proteinExistence type="predicted"/>
<protein>
    <submittedName>
        <fullName evidence="5">LacI family transcriptional regulator</fullName>
    </submittedName>
</protein>
<accession>A0A4Q5A8T1</accession>
<keyword evidence="1" id="KW-0805">Transcription regulation</keyword>
<keyword evidence="3" id="KW-0804">Transcription</keyword>
<evidence type="ECO:0000256" key="2">
    <source>
        <dbReference type="ARBA" id="ARBA00023125"/>
    </source>
</evidence>
<dbReference type="SMART" id="SM00354">
    <property type="entry name" value="HTH_LACI"/>
    <property type="match status" value="1"/>
</dbReference>
<dbReference type="InterPro" id="IPR028082">
    <property type="entry name" value="Peripla_BP_I"/>
</dbReference>
<dbReference type="PROSITE" id="PS00356">
    <property type="entry name" value="HTH_LACI_1"/>
    <property type="match status" value="1"/>
</dbReference>
<dbReference type="InterPro" id="IPR046335">
    <property type="entry name" value="LacI/GalR-like_sensor"/>
</dbReference>
<keyword evidence="2" id="KW-0238">DNA-binding</keyword>
<dbReference type="Pfam" id="PF00356">
    <property type="entry name" value="LacI"/>
    <property type="match status" value="1"/>
</dbReference>
<dbReference type="GO" id="GO:0003700">
    <property type="term" value="F:DNA-binding transcription factor activity"/>
    <property type="evidence" value="ECO:0007669"/>
    <property type="project" value="TreeGrafter"/>
</dbReference>
<dbReference type="PROSITE" id="PS50932">
    <property type="entry name" value="HTH_LACI_2"/>
    <property type="match status" value="1"/>
</dbReference>
<dbReference type="GO" id="GO:0000976">
    <property type="term" value="F:transcription cis-regulatory region binding"/>
    <property type="evidence" value="ECO:0007669"/>
    <property type="project" value="TreeGrafter"/>
</dbReference>
<dbReference type="Pfam" id="PF13377">
    <property type="entry name" value="Peripla_BP_3"/>
    <property type="match status" value="1"/>
</dbReference>
<feature type="domain" description="HTH lacI-type" evidence="4">
    <location>
        <begin position="9"/>
        <end position="63"/>
    </location>
</feature>
<sequence length="339" mass="37167">MGQDSTRKIKVREIADLAGVSASTVSKVINGRSGISEHTRGLVERVLLEHGYSKPLVSTKLSPTIELVVEYIEHNGTMELIKYASYWAQQAGLAITVTQTERGDATESCFRGIIDRNPQGVILQQMDGLNEQAKRLLRTRDIPVVVIDPIDTVDDDVMSVAIDNWTAGYQAGKHLIGLGHRRIGVIRGLLAMQTALARFNGFTAALFQAGIELPGQYVRDGDYFPAEISYKAACELLDLPEPPTAIFCCNDLSAVNTYRAARQHGLRLPDDLSVMGFDDIFPAEYLKPSLTSVHQPFSQIAQCAVQLIIDTRAGEDVEQHVIFPTHVVARESTVPPAKA</sequence>
<dbReference type="InterPro" id="IPR010982">
    <property type="entry name" value="Lambda_DNA-bd_dom_sf"/>
</dbReference>
<dbReference type="Proteomes" id="UP000291187">
    <property type="component" value="Unassembled WGS sequence"/>
</dbReference>
<dbReference type="SUPFAM" id="SSF47413">
    <property type="entry name" value="lambda repressor-like DNA-binding domains"/>
    <property type="match status" value="1"/>
</dbReference>
<dbReference type="RefSeq" id="WP_129864094.1">
    <property type="nucleotide sequence ID" value="NZ_RYUM01000007.1"/>
</dbReference>
<dbReference type="InterPro" id="IPR000843">
    <property type="entry name" value="HTH_LacI"/>
</dbReference>
<dbReference type="Gene3D" id="3.40.50.2300">
    <property type="match status" value="2"/>
</dbReference>